<feature type="region of interest" description="Disordered" evidence="1">
    <location>
        <begin position="120"/>
        <end position="141"/>
    </location>
</feature>
<sequence length="795" mass="84701">MMPQAEITEVTPEPTEDLPDTNVEIITQQRQEQNKIRRPRSAGDISETLHQCTAAAASVTGISTFHRGAVSGNATGATGIVANNNNKTVSDLRYTKFPLSYGKNSTVTNTTVAAARGECSNSNKLSDAASSSPSPSSSLSAINRHKSKLCRSLDSPQADLGVNESSSSPSTSFSESSGVISSIPPDLPFEESQIHFTAATKTYTHPHRSPIPLSKPNTSSASSSGNFLTNTVSSIGRRVVNSVTPGSKSKHNKSKLKVKSKSDNSLHRVHSNVNVNSVIVSGQSSNSGDSSSVGVPRNASASAFTSYADNQSSVESGGAERRLNSVQLGDHATIRLPWTGFQQINNLSSVSSTRAVIPNTHNNNFEFPSTTAGLGSSERYVECGSSLRTATPAAVVSSFGNNNREINCGPSRVNTTNASGSSRIIVTRRRSRSLERCSNFRVLPINNNNNSGVANVNTSVGEGLPSSSQSLFWREVESRIGAISRSQSRKETGAEREKQRTRSAHSLERNTSYRQPPRRPDKPSKPSIFPGSSGSNSVVAASRGGRKDKHRCQFEKLHRSAPNSSFSNSSESGESSYSAPPSPPPRPPSTLKPESRLIIHPTQQKTTSSSAIRRTNITSPTSCLHSQGPFPPNSGNSIIMNPVPKRRPVAPRSHGSSSDSGVSHISSTSTVRGTSDFSDESGGSVNISQHSQHSASVVSHSTTSSSGVSHHSSSAASNAVPSATAGISLEDVRNSGFINKPSKGWLHSDQMLSKEGVTYTVRRKNKLQEEMRLEAKILDLSIDNNYCIALVYLIH</sequence>
<evidence type="ECO:0000256" key="1">
    <source>
        <dbReference type="SAM" id="MobiDB-lite"/>
    </source>
</evidence>
<reference evidence="2 3" key="1">
    <citation type="journal article" date="2016" name="Genome Biol. Evol.">
        <title>Gene Family Evolution Reflects Adaptation to Soil Environmental Stressors in the Genome of the Collembolan Orchesella cincta.</title>
        <authorList>
            <person name="Faddeeva-Vakhrusheva A."/>
            <person name="Derks M.F."/>
            <person name="Anvar S.Y."/>
            <person name="Agamennone V."/>
            <person name="Suring W."/>
            <person name="Smit S."/>
            <person name="van Straalen N.M."/>
            <person name="Roelofs D."/>
        </authorList>
    </citation>
    <scope>NUCLEOTIDE SEQUENCE [LARGE SCALE GENOMIC DNA]</scope>
    <source>
        <tissue evidence="2">Mixed pool</tissue>
    </source>
</reference>
<evidence type="ECO:0000313" key="3">
    <source>
        <dbReference type="Proteomes" id="UP000094527"/>
    </source>
</evidence>
<feature type="region of interest" description="Disordered" evidence="1">
    <location>
        <begin position="240"/>
        <end position="270"/>
    </location>
</feature>
<feature type="compositionally biased region" description="Polar residues" evidence="1">
    <location>
        <begin position="215"/>
        <end position="225"/>
    </location>
</feature>
<feature type="compositionally biased region" description="Low complexity" evidence="1">
    <location>
        <begin position="120"/>
        <end position="140"/>
    </location>
</feature>
<feature type="compositionally biased region" description="Pro residues" evidence="1">
    <location>
        <begin position="580"/>
        <end position="590"/>
    </location>
</feature>
<protein>
    <submittedName>
        <fullName evidence="2">Uncharacterized protein</fullName>
    </submittedName>
</protein>
<dbReference type="EMBL" id="LJIJ01000643">
    <property type="protein sequence ID" value="ODM95626.1"/>
    <property type="molecule type" value="Genomic_DNA"/>
</dbReference>
<gene>
    <name evidence="2" type="ORF">Ocin01_11059</name>
</gene>
<feature type="region of interest" description="Disordered" evidence="1">
    <location>
        <begin position="156"/>
        <end position="184"/>
    </location>
</feature>
<feature type="compositionally biased region" description="Low complexity" evidence="1">
    <location>
        <begin position="653"/>
        <end position="671"/>
    </location>
</feature>
<comment type="caution">
    <text evidence="2">The sequence shown here is derived from an EMBL/GenBank/DDBJ whole genome shotgun (WGS) entry which is preliminary data.</text>
</comment>
<feature type="region of interest" description="Disordered" evidence="1">
    <location>
        <begin position="203"/>
        <end position="225"/>
    </location>
</feature>
<feature type="region of interest" description="Disordered" evidence="1">
    <location>
        <begin position="482"/>
        <end position="593"/>
    </location>
</feature>
<name>A0A1D2MRK4_ORCCI</name>
<proteinExistence type="predicted"/>
<feature type="compositionally biased region" description="Polar residues" evidence="1">
    <location>
        <begin position="672"/>
        <end position="687"/>
    </location>
</feature>
<dbReference type="Proteomes" id="UP000094527">
    <property type="component" value="Unassembled WGS sequence"/>
</dbReference>
<feature type="compositionally biased region" description="Basic and acidic residues" evidence="1">
    <location>
        <begin position="488"/>
        <end position="508"/>
    </location>
</feature>
<feature type="region of interest" description="Disordered" evidence="1">
    <location>
        <begin position="619"/>
        <end position="719"/>
    </location>
</feature>
<feature type="compositionally biased region" description="Low complexity" evidence="1">
    <location>
        <begin position="165"/>
        <end position="182"/>
    </location>
</feature>
<feature type="compositionally biased region" description="Low complexity" evidence="1">
    <location>
        <begin position="688"/>
        <end position="719"/>
    </location>
</feature>
<keyword evidence="3" id="KW-1185">Reference proteome</keyword>
<evidence type="ECO:0000313" key="2">
    <source>
        <dbReference type="EMBL" id="ODM95626.1"/>
    </source>
</evidence>
<accession>A0A1D2MRK4</accession>
<organism evidence="2 3">
    <name type="scientific">Orchesella cincta</name>
    <name type="common">Springtail</name>
    <name type="synonym">Podura cincta</name>
    <dbReference type="NCBI Taxonomy" id="48709"/>
    <lineage>
        <taxon>Eukaryota</taxon>
        <taxon>Metazoa</taxon>
        <taxon>Ecdysozoa</taxon>
        <taxon>Arthropoda</taxon>
        <taxon>Hexapoda</taxon>
        <taxon>Collembola</taxon>
        <taxon>Entomobryomorpha</taxon>
        <taxon>Entomobryoidea</taxon>
        <taxon>Orchesellidae</taxon>
        <taxon>Orchesellinae</taxon>
        <taxon>Orchesella</taxon>
    </lineage>
</organism>
<dbReference type="OrthoDB" id="9938362at2759"/>
<feature type="compositionally biased region" description="Low complexity" evidence="1">
    <location>
        <begin position="525"/>
        <end position="543"/>
    </location>
</feature>
<dbReference type="AlphaFoldDB" id="A0A1D2MRK4"/>
<feature type="compositionally biased region" description="Low complexity" evidence="1">
    <location>
        <begin position="560"/>
        <end position="579"/>
    </location>
</feature>
<feature type="compositionally biased region" description="Basic residues" evidence="1">
    <location>
        <begin position="248"/>
        <end position="259"/>
    </location>
</feature>